<proteinExistence type="predicted"/>
<name>A0A3P7NVI6_DIBLA</name>
<keyword evidence="1" id="KW-1133">Transmembrane helix</keyword>
<reference evidence="2 3" key="1">
    <citation type="submission" date="2018-11" db="EMBL/GenBank/DDBJ databases">
        <authorList>
            <consortium name="Pathogen Informatics"/>
        </authorList>
    </citation>
    <scope>NUCLEOTIDE SEQUENCE [LARGE SCALE GENOMIC DNA]</scope>
</reference>
<sequence length="78" mass="8921">MVCNGGFYIFNLIDNALSGYPLLFVCLAEVVVICYVYGEFCVSQNCENISLQLKYVKWFAQPLNLLLSNSEHEKLFCK</sequence>
<dbReference type="InterPro" id="IPR037272">
    <property type="entry name" value="SNS_sf"/>
</dbReference>
<evidence type="ECO:0000256" key="1">
    <source>
        <dbReference type="SAM" id="Phobius"/>
    </source>
</evidence>
<dbReference type="Proteomes" id="UP000281553">
    <property type="component" value="Unassembled WGS sequence"/>
</dbReference>
<organism evidence="2 3">
    <name type="scientific">Dibothriocephalus latus</name>
    <name type="common">Fish tapeworm</name>
    <name type="synonym">Diphyllobothrium latum</name>
    <dbReference type="NCBI Taxonomy" id="60516"/>
    <lineage>
        <taxon>Eukaryota</taxon>
        <taxon>Metazoa</taxon>
        <taxon>Spiralia</taxon>
        <taxon>Lophotrochozoa</taxon>
        <taxon>Platyhelminthes</taxon>
        <taxon>Cestoda</taxon>
        <taxon>Eucestoda</taxon>
        <taxon>Diphyllobothriidea</taxon>
        <taxon>Diphyllobothriidae</taxon>
        <taxon>Dibothriocephalus</taxon>
    </lineage>
</organism>
<feature type="transmembrane region" description="Helical" evidence="1">
    <location>
        <begin position="20"/>
        <end position="38"/>
    </location>
</feature>
<dbReference type="SUPFAM" id="SSF161070">
    <property type="entry name" value="SNF-like"/>
    <property type="match status" value="1"/>
</dbReference>
<evidence type="ECO:0000313" key="3">
    <source>
        <dbReference type="Proteomes" id="UP000281553"/>
    </source>
</evidence>
<dbReference type="AlphaFoldDB" id="A0A3P7NVI6"/>
<gene>
    <name evidence="2" type="ORF">DILT_LOCUS19535</name>
</gene>
<dbReference type="OrthoDB" id="6155318at2759"/>
<keyword evidence="1" id="KW-0472">Membrane</keyword>
<accession>A0A3P7NVI6</accession>
<keyword evidence="3" id="KW-1185">Reference proteome</keyword>
<protein>
    <submittedName>
        <fullName evidence="2">Uncharacterized protein</fullName>
    </submittedName>
</protein>
<dbReference type="EMBL" id="UYRU01115045">
    <property type="protein sequence ID" value="VDN45170.1"/>
    <property type="molecule type" value="Genomic_DNA"/>
</dbReference>
<evidence type="ECO:0000313" key="2">
    <source>
        <dbReference type="EMBL" id="VDN45170.1"/>
    </source>
</evidence>
<keyword evidence="1" id="KW-0812">Transmembrane</keyword>